<dbReference type="UniPathway" id="UPA00219"/>
<dbReference type="GO" id="GO:0008955">
    <property type="term" value="F:peptidoglycan glycosyltransferase activity"/>
    <property type="evidence" value="ECO:0007669"/>
    <property type="project" value="UniProtKB-UniRule"/>
</dbReference>
<keyword evidence="8 11" id="KW-1133">Transmembrane helix</keyword>
<evidence type="ECO:0000256" key="6">
    <source>
        <dbReference type="ARBA" id="ARBA00022960"/>
    </source>
</evidence>
<dbReference type="GO" id="GO:0009252">
    <property type="term" value="P:peptidoglycan biosynthetic process"/>
    <property type="evidence" value="ECO:0007669"/>
    <property type="project" value="UniProtKB-UniRule"/>
</dbReference>
<dbReference type="RefSeq" id="WP_073102613.1">
    <property type="nucleotide sequence ID" value="NZ_FQXE01000003.1"/>
</dbReference>
<dbReference type="SUPFAM" id="SSF53955">
    <property type="entry name" value="Lysozyme-like"/>
    <property type="match status" value="1"/>
</dbReference>
<dbReference type="InterPro" id="IPR023346">
    <property type="entry name" value="Lysozyme-like_dom_sf"/>
</dbReference>
<keyword evidence="4 11" id="KW-0808">Transferase</keyword>
<comment type="catalytic activity">
    <reaction evidence="11">
        <text>[GlcNAc-(1-&gt;4)-Mur2Ac(oyl-L-Ala-gamma-D-Glu-L-Lys-D-Ala-D-Ala)](n)-di-trans,octa-cis-undecaprenyl diphosphate + beta-D-GlcNAc-(1-&gt;4)-Mur2Ac(oyl-L-Ala-gamma-D-Glu-L-Lys-D-Ala-D-Ala)-di-trans,octa-cis-undecaprenyl diphosphate = [GlcNAc-(1-&gt;4)-Mur2Ac(oyl-L-Ala-gamma-D-Glu-L-Lys-D-Ala-D-Ala)](n+1)-di-trans,octa-cis-undecaprenyl diphosphate + di-trans,octa-cis-undecaprenyl diphosphate + H(+)</text>
        <dbReference type="Rhea" id="RHEA:23708"/>
        <dbReference type="Rhea" id="RHEA-COMP:9602"/>
        <dbReference type="Rhea" id="RHEA-COMP:9603"/>
        <dbReference type="ChEBI" id="CHEBI:15378"/>
        <dbReference type="ChEBI" id="CHEBI:58405"/>
        <dbReference type="ChEBI" id="CHEBI:60033"/>
        <dbReference type="ChEBI" id="CHEBI:78435"/>
        <dbReference type="EC" id="2.4.99.28"/>
    </reaction>
</comment>
<sequence>MAAKKINKVKVAGAALLIGFAALLLYQFGLFVMVLWFSVRNPGSSAFMDATLNELRVANPKAALKYQWVPYKNISSSLKRAVIASEDANFTGHEGVEWDAIRKAWEYNQRQADGGKSRIRGGSTITQQLAKNLFLSGSRSYWRKGQELVLAYMIEFVMSKQRILELYLNVAQWGSDVFGAEAAARHYYGANAANLSAYQAAQLAAMLPNPAYYDAHRNTSYLRSRTGTIQKRMRLVEIPD</sequence>
<dbReference type="AlphaFoldDB" id="A0A1M5TSW2"/>
<comment type="subcellular location">
    <subcellularLocation>
        <location evidence="11">Cell inner membrane</location>
        <topology evidence="11">Single-pass membrane protein</topology>
    </subcellularLocation>
</comment>
<evidence type="ECO:0000256" key="9">
    <source>
        <dbReference type="ARBA" id="ARBA00023136"/>
    </source>
</evidence>
<keyword evidence="5 11" id="KW-0812">Transmembrane</keyword>
<proteinExistence type="inferred from homology"/>
<dbReference type="STRING" id="658167.SAMN04488135_103469"/>
<evidence type="ECO:0000313" key="14">
    <source>
        <dbReference type="Proteomes" id="UP000184226"/>
    </source>
</evidence>
<keyword evidence="6 11" id="KW-0133">Cell shape</keyword>
<dbReference type="PANTHER" id="PTHR30400">
    <property type="entry name" value="MONOFUNCTIONAL BIOSYNTHETIC PEPTIDOGLYCAN TRANSGLYCOSYLASE"/>
    <property type="match status" value="1"/>
</dbReference>
<dbReference type="EMBL" id="FQXE01000003">
    <property type="protein sequence ID" value="SHH53730.1"/>
    <property type="molecule type" value="Genomic_DNA"/>
</dbReference>
<dbReference type="Proteomes" id="UP000184226">
    <property type="component" value="Unassembled WGS sequence"/>
</dbReference>
<evidence type="ECO:0000313" key="13">
    <source>
        <dbReference type="EMBL" id="SHH53730.1"/>
    </source>
</evidence>
<dbReference type="InterPro" id="IPR036950">
    <property type="entry name" value="PBP_transglycosylase"/>
</dbReference>
<gene>
    <name evidence="11" type="primary">mtgA</name>
    <name evidence="13" type="ORF">SAMN04488135_103469</name>
</gene>
<evidence type="ECO:0000259" key="12">
    <source>
        <dbReference type="Pfam" id="PF00912"/>
    </source>
</evidence>
<feature type="transmembrane region" description="Helical" evidence="11">
    <location>
        <begin position="12"/>
        <end position="37"/>
    </location>
</feature>
<keyword evidence="2 11" id="KW-0997">Cell inner membrane</keyword>
<reference evidence="13 14" key="1">
    <citation type="submission" date="2016-11" db="EMBL/GenBank/DDBJ databases">
        <authorList>
            <person name="Jaros S."/>
            <person name="Januszkiewicz K."/>
            <person name="Wedrychowicz H."/>
        </authorList>
    </citation>
    <scope>NUCLEOTIDE SEQUENCE [LARGE SCALE GENOMIC DNA]</scope>
    <source>
        <strain evidence="13 14">CGMCC 1.10190</strain>
    </source>
</reference>
<keyword evidence="9 11" id="KW-0472">Membrane</keyword>
<evidence type="ECO:0000256" key="11">
    <source>
        <dbReference type="HAMAP-Rule" id="MF_00766"/>
    </source>
</evidence>
<evidence type="ECO:0000256" key="10">
    <source>
        <dbReference type="ARBA" id="ARBA00023316"/>
    </source>
</evidence>
<keyword evidence="10 11" id="KW-0961">Cell wall biogenesis/degradation</keyword>
<dbReference type="PANTHER" id="PTHR30400:SF0">
    <property type="entry name" value="BIOSYNTHETIC PEPTIDOGLYCAN TRANSGLYCOSYLASE"/>
    <property type="match status" value="1"/>
</dbReference>
<accession>A0A1M5TSW2</accession>
<keyword evidence="1 11" id="KW-1003">Cell membrane</keyword>
<comment type="similarity">
    <text evidence="11">Belongs to the glycosyltransferase 51 family.</text>
</comment>
<evidence type="ECO:0000256" key="1">
    <source>
        <dbReference type="ARBA" id="ARBA00022475"/>
    </source>
</evidence>
<evidence type="ECO:0000256" key="4">
    <source>
        <dbReference type="ARBA" id="ARBA00022679"/>
    </source>
</evidence>
<keyword evidence="7 11" id="KW-0573">Peptidoglycan synthesis</keyword>
<dbReference type="EC" id="2.4.99.28" evidence="11"/>
<protein>
    <recommendedName>
        <fullName evidence="11">Biosynthetic peptidoglycan transglycosylase</fullName>
        <ecNumber evidence="11">2.4.99.28</ecNumber>
    </recommendedName>
    <alternativeName>
        <fullName evidence="11">Glycan polymerase</fullName>
    </alternativeName>
    <alternativeName>
        <fullName evidence="11">Peptidoglycan glycosyltransferase MtgA</fullName>
        <shortName evidence="11">PGT</shortName>
    </alternativeName>
</protein>
<dbReference type="GO" id="GO:0008360">
    <property type="term" value="P:regulation of cell shape"/>
    <property type="evidence" value="ECO:0007669"/>
    <property type="project" value="UniProtKB-KW"/>
</dbReference>
<dbReference type="Pfam" id="PF00912">
    <property type="entry name" value="Transgly"/>
    <property type="match status" value="1"/>
</dbReference>
<dbReference type="GO" id="GO:0005886">
    <property type="term" value="C:plasma membrane"/>
    <property type="evidence" value="ECO:0007669"/>
    <property type="project" value="UniProtKB-SubCell"/>
</dbReference>
<dbReference type="InterPro" id="IPR011812">
    <property type="entry name" value="Pep_trsgly"/>
</dbReference>
<dbReference type="Gene3D" id="1.10.3810.10">
    <property type="entry name" value="Biosynthetic peptidoglycan transglycosylase-like"/>
    <property type="match status" value="1"/>
</dbReference>
<dbReference type="OrthoDB" id="9766909at2"/>
<comment type="function">
    <text evidence="11">Peptidoglycan polymerase that catalyzes glycan chain elongation from lipid-linked precursors.</text>
</comment>
<keyword evidence="3 11" id="KW-0328">Glycosyltransferase</keyword>
<evidence type="ECO:0000256" key="5">
    <source>
        <dbReference type="ARBA" id="ARBA00022692"/>
    </source>
</evidence>
<comment type="pathway">
    <text evidence="11">Cell wall biogenesis; peptidoglycan biosynthesis.</text>
</comment>
<keyword evidence="14" id="KW-1185">Reference proteome</keyword>
<evidence type="ECO:0000256" key="7">
    <source>
        <dbReference type="ARBA" id="ARBA00022984"/>
    </source>
</evidence>
<evidence type="ECO:0000256" key="2">
    <source>
        <dbReference type="ARBA" id="ARBA00022519"/>
    </source>
</evidence>
<evidence type="ECO:0000256" key="3">
    <source>
        <dbReference type="ARBA" id="ARBA00022676"/>
    </source>
</evidence>
<dbReference type="GO" id="GO:0016763">
    <property type="term" value="F:pentosyltransferase activity"/>
    <property type="evidence" value="ECO:0007669"/>
    <property type="project" value="InterPro"/>
</dbReference>
<dbReference type="GO" id="GO:0009274">
    <property type="term" value="C:peptidoglycan-based cell wall"/>
    <property type="evidence" value="ECO:0007669"/>
    <property type="project" value="InterPro"/>
</dbReference>
<dbReference type="HAMAP" id="MF_00766">
    <property type="entry name" value="PGT_MtgA"/>
    <property type="match status" value="1"/>
</dbReference>
<dbReference type="NCBIfam" id="TIGR02070">
    <property type="entry name" value="mono_pep_trsgly"/>
    <property type="match status" value="1"/>
</dbReference>
<dbReference type="InterPro" id="IPR001264">
    <property type="entry name" value="Glyco_trans_51"/>
</dbReference>
<evidence type="ECO:0000256" key="8">
    <source>
        <dbReference type="ARBA" id="ARBA00022989"/>
    </source>
</evidence>
<organism evidence="13 14">
    <name type="scientific">Pollutimonas bauzanensis</name>
    <dbReference type="NCBI Taxonomy" id="658167"/>
    <lineage>
        <taxon>Bacteria</taxon>
        <taxon>Pseudomonadati</taxon>
        <taxon>Pseudomonadota</taxon>
        <taxon>Betaproteobacteria</taxon>
        <taxon>Burkholderiales</taxon>
        <taxon>Alcaligenaceae</taxon>
        <taxon>Pollutimonas</taxon>
    </lineage>
</organism>
<dbReference type="GO" id="GO:0071555">
    <property type="term" value="P:cell wall organization"/>
    <property type="evidence" value="ECO:0007669"/>
    <property type="project" value="UniProtKB-KW"/>
</dbReference>
<name>A0A1M5TSW2_9BURK</name>
<feature type="domain" description="Glycosyl transferase family 51" evidence="12">
    <location>
        <begin position="63"/>
        <end position="233"/>
    </location>
</feature>